<protein>
    <submittedName>
        <fullName evidence="1">GNAT family N-acetyltransferase</fullName>
        <ecNumber evidence="1">2.3.-.-</ecNumber>
    </submittedName>
</protein>
<reference evidence="1 2" key="1">
    <citation type="journal article" date="2016" name="Genome Announc.">
        <title>Draft Genome Sequence of the Thermotolerant Cyanobacterium Desertifilum sp. IPPAS B-1220.</title>
        <authorList>
            <person name="Mironov K.S."/>
            <person name="Sinetova M.A."/>
            <person name="Bolatkhan K."/>
            <person name="Zayadan B.K."/>
            <person name="Ustinova V.V."/>
            <person name="Kupriyanova E.V."/>
            <person name="Skrypnik A.N."/>
            <person name="Gogoleva N.E."/>
            <person name="Gogolev Y.V."/>
            <person name="Los D.A."/>
        </authorList>
    </citation>
    <scope>NUCLEOTIDE SEQUENCE [LARGE SCALE GENOMIC DNA]</scope>
    <source>
        <strain evidence="1 2">IPPAS B-1220</strain>
    </source>
</reference>
<gene>
    <name evidence="1" type="ORF">BH720_001750</name>
</gene>
<evidence type="ECO:0000313" key="1">
    <source>
        <dbReference type="EMBL" id="XPM64731.1"/>
    </source>
</evidence>
<keyword evidence="2" id="KW-1185">Reference proteome</keyword>
<sequence length="282" mass="31943">MMELYRFEDIGEFWQEAQGYLLENEAEHNLLLGISHALLHYPERYPDPAYLAIAKSHNHILGVAIRTAPYKLVLSKVQDFKALRLIAEDLQGDPVQLPGAGGLIAEVEAFREIWQTLTQQTSRRVMDLRIHQLTQVEPVAKVGGYLRLATEGDRPLLLDWFTTFAAEIGEIVLQDAEASVTSGLKRQSIYLWEDGKPVSWASGSQSLPKAVRIESVYTPPEYRRKGYATACVAALSQQFLDRGCHSCFLFTDLANPTSNHIYQQIGYRPICDWRDYAFIPKT</sequence>
<keyword evidence="1" id="KW-0012">Acyltransferase</keyword>
<accession>A0ACD5GVV2</accession>
<proteinExistence type="predicted"/>
<keyword evidence="1" id="KW-0808">Transferase</keyword>
<evidence type="ECO:0000313" key="2">
    <source>
        <dbReference type="Proteomes" id="UP000095472"/>
    </source>
</evidence>
<dbReference type="EC" id="2.3.-.-" evidence="1"/>
<name>A0ACD5GVV2_9CYAN</name>
<dbReference type="EMBL" id="CP182909">
    <property type="protein sequence ID" value="XPM64731.1"/>
    <property type="molecule type" value="Genomic_DNA"/>
</dbReference>
<organism evidence="1 2">
    <name type="scientific">Desertifilum tharense IPPAS B-1220</name>
    <dbReference type="NCBI Taxonomy" id="1781255"/>
    <lineage>
        <taxon>Bacteria</taxon>
        <taxon>Bacillati</taxon>
        <taxon>Cyanobacteriota</taxon>
        <taxon>Cyanophyceae</taxon>
        <taxon>Desertifilales</taxon>
        <taxon>Desertifilaceae</taxon>
        <taxon>Desertifilum</taxon>
    </lineage>
</organism>
<dbReference type="Proteomes" id="UP000095472">
    <property type="component" value="Chromosome"/>
</dbReference>